<dbReference type="RefSeq" id="WP_083055029.1">
    <property type="nucleotide sequence ID" value="NZ_JACKVM010000014.1"/>
</dbReference>
<dbReference type="STRING" id="564198.BST17_01965"/>
<reference evidence="1 2" key="1">
    <citation type="submission" date="2017-02" db="EMBL/GenBank/DDBJ databases">
        <title>The new phylogeny of genus Mycobacterium.</title>
        <authorList>
            <person name="Tortoli E."/>
            <person name="Trovato A."/>
            <person name="Cirillo D.M."/>
        </authorList>
    </citation>
    <scope>NUCLEOTIDE SEQUENCE [LARGE SCALE GENOMIC DNA]</scope>
    <source>
        <strain evidence="1 2">DSM 45578</strain>
    </source>
</reference>
<evidence type="ECO:0000313" key="1">
    <source>
        <dbReference type="EMBL" id="ORA07252.1"/>
    </source>
</evidence>
<comment type="caution">
    <text evidence="1">The sequence shown here is derived from an EMBL/GenBank/DDBJ whole genome shotgun (WGS) entry which is preliminary data.</text>
</comment>
<dbReference type="OrthoDB" id="9027184at2"/>
<accession>A0A1W9Z505</accession>
<dbReference type="EMBL" id="MVHJ01000001">
    <property type="protein sequence ID" value="ORA07252.1"/>
    <property type="molecule type" value="Genomic_DNA"/>
</dbReference>
<evidence type="ECO:0000313" key="2">
    <source>
        <dbReference type="Proteomes" id="UP000192366"/>
    </source>
</evidence>
<gene>
    <name evidence="1" type="ORF">BST17_01965</name>
</gene>
<name>A0A1W9Z505_MYCBA</name>
<sequence>MGSITTLIVGDLDYADLQQRRSDLLAHPNPARNGIQYVEIDPGDHRIVTVTFLRPVPIAAYGIPATPSLAVFTGGVRVTGIHVLTATRLAPDRIRLVTDKAGDHSPYALTLTHPDLDPPLSQVLVSFVAPCPTDVDCRAEDDCPPELLDEPLIDYLAKDFTSLRRMLLDVAATRHPSFTDGNVADLAYTLVEALAYEGDRLAYFQDAIAAEAYLDTARQRRSIRRHTRLVDYELHEGRNAWAPIAFTVSRAGTVPMRTSVLTRLGAPLTPGAPPPGPLIDAQWTAPTAADKFEHTPALSDVVVFETCHPVKCSPRNNEIQIHTWGNDECVLAGGTTEAYLYSVDSAGTGGVARRPVLADGDFVVFEHARGSEGVGLPVDADATKRTLVRIEGPPVPTTDELYSNTIAKMVDPVSGVAQWELKRWTSGPVLPLLRVRWRRQDALPFPLCLSTRTEDGRRLRSITVGRGNIALADHGRTVREEVTPIVPGRIPVTIRLPQGPLTQAMPAADTATDATGLATTERTDLSGTAHDAVPAVNIVVTTSAGTDVYVAVPDLLDSTPFDLTLVAEPSGSVAGDADVTRSGGRSDAGAIVRFGDGTYGATATSPDPTNPASYEAVYRIGNGHGGLVGSDTLVHYSVQSSGGNLPTITAVRNPLPAAAGVDPEAVEHARHAAPVAFAVDQRRAVTESDYADALLRLPSVQSAVARFRWTGSWLTVFASVDPASSEDIVDLSDGRSALSPALQLEVRTQLNRFRLTDYDVELRAPEFVPLDIAIDLCVLPGQFRADVVADVRRRMGSGCTPDGQPGFFHQSRTVFGSPVRLSAIYAAVASVPGVDTVTVTRFRRLGQPDNGELDRAVIELGPSEIARCDNDPDFTEHGVLAITAHGGKA</sequence>
<protein>
    <recommendedName>
        <fullName evidence="3">Baseplate assembly protein</fullName>
    </recommendedName>
</protein>
<evidence type="ECO:0008006" key="3">
    <source>
        <dbReference type="Google" id="ProtNLM"/>
    </source>
</evidence>
<organism evidence="1 2">
    <name type="scientific">Mycolicibacterium bacteremicum</name>
    <name type="common">Mycobacterium bacteremicum</name>
    <dbReference type="NCBI Taxonomy" id="564198"/>
    <lineage>
        <taxon>Bacteria</taxon>
        <taxon>Bacillati</taxon>
        <taxon>Actinomycetota</taxon>
        <taxon>Actinomycetes</taxon>
        <taxon>Mycobacteriales</taxon>
        <taxon>Mycobacteriaceae</taxon>
        <taxon>Mycolicibacterium</taxon>
    </lineage>
</organism>
<keyword evidence="2" id="KW-1185">Reference proteome</keyword>
<dbReference type="Proteomes" id="UP000192366">
    <property type="component" value="Unassembled WGS sequence"/>
</dbReference>
<proteinExistence type="predicted"/>
<dbReference type="AlphaFoldDB" id="A0A1W9Z505"/>